<dbReference type="AlphaFoldDB" id="A0A383D1H3"/>
<dbReference type="Gene3D" id="3.90.850.10">
    <property type="entry name" value="Fumarylacetoacetase-like, C-terminal domain"/>
    <property type="match status" value="1"/>
</dbReference>
<dbReference type="EMBL" id="UINC01213383">
    <property type="protein sequence ID" value="SVE38129.1"/>
    <property type="molecule type" value="Genomic_DNA"/>
</dbReference>
<feature type="non-terminal residue" evidence="4">
    <location>
        <position position="172"/>
    </location>
</feature>
<evidence type="ECO:0000256" key="2">
    <source>
        <dbReference type="ARBA" id="ARBA00022723"/>
    </source>
</evidence>
<keyword evidence="2" id="KW-0479">Metal-binding</keyword>
<sequence length="172" mass="18519">MKLVFFDDFKLGVVKDDTVVDVSGTVSGVEHTSPQDLIGKVIENFSQHRAALQQAADSGQGTPLDQVRLRSPLPKPPNIICMAVNYMEDGTRDEPAPINAFQKSPNAVIGDGDTMVLPDIPASIFEGEAEFALVIGKHASNVKQEDAYDYIFGYTNFIDGSARGLQAGGNTF</sequence>
<dbReference type="GO" id="GO:0003824">
    <property type="term" value="F:catalytic activity"/>
    <property type="evidence" value="ECO:0007669"/>
    <property type="project" value="InterPro"/>
</dbReference>
<comment type="similarity">
    <text evidence="1">Belongs to the FAH family.</text>
</comment>
<dbReference type="PANTHER" id="PTHR42796:SF4">
    <property type="entry name" value="FUMARYLACETOACETATE HYDROLASE DOMAIN-CONTAINING PROTEIN 2A"/>
    <property type="match status" value="1"/>
</dbReference>
<dbReference type="InterPro" id="IPR036663">
    <property type="entry name" value="Fumarylacetoacetase_C_sf"/>
</dbReference>
<gene>
    <name evidence="4" type="ORF">METZ01_LOCUS490983</name>
</gene>
<name>A0A383D1H3_9ZZZZ</name>
<dbReference type="GO" id="GO:0046872">
    <property type="term" value="F:metal ion binding"/>
    <property type="evidence" value="ECO:0007669"/>
    <property type="project" value="UniProtKB-KW"/>
</dbReference>
<dbReference type="SUPFAM" id="SSF56529">
    <property type="entry name" value="FAH"/>
    <property type="match status" value="1"/>
</dbReference>
<proteinExistence type="inferred from homology"/>
<accession>A0A383D1H3</accession>
<dbReference type="PANTHER" id="PTHR42796">
    <property type="entry name" value="FUMARYLACETOACETATE HYDROLASE DOMAIN-CONTAINING PROTEIN 2A-RELATED"/>
    <property type="match status" value="1"/>
</dbReference>
<reference evidence="4" key="1">
    <citation type="submission" date="2018-05" db="EMBL/GenBank/DDBJ databases">
        <authorList>
            <person name="Lanie J.A."/>
            <person name="Ng W.-L."/>
            <person name="Kazmierczak K.M."/>
            <person name="Andrzejewski T.M."/>
            <person name="Davidsen T.M."/>
            <person name="Wayne K.J."/>
            <person name="Tettelin H."/>
            <person name="Glass J.I."/>
            <person name="Rusch D."/>
            <person name="Podicherti R."/>
            <person name="Tsui H.-C.T."/>
            <person name="Winkler M.E."/>
        </authorList>
    </citation>
    <scope>NUCLEOTIDE SEQUENCE</scope>
</reference>
<evidence type="ECO:0000313" key="4">
    <source>
        <dbReference type="EMBL" id="SVE38129.1"/>
    </source>
</evidence>
<dbReference type="InterPro" id="IPR051121">
    <property type="entry name" value="FAH"/>
</dbReference>
<dbReference type="Pfam" id="PF01557">
    <property type="entry name" value="FAA_hydrolase"/>
    <property type="match status" value="1"/>
</dbReference>
<dbReference type="GO" id="GO:0044281">
    <property type="term" value="P:small molecule metabolic process"/>
    <property type="evidence" value="ECO:0007669"/>
    <property type="project" value="UniProtKB-ARBA"/>
</dbReference>
<feature type="domain" description="Fumarylacetoacetase-like C-terminal" evidence="3">
    <location>
        <begin position="79"/>
        <end position="167"/>
    </location>
</feature>
<organism evidence="4">
    <name type="scientific">marine metagenome</name>
    <dbReference type="NCBI Taxonomy" id="408172"/>
    <lineage>
        <taxon>unclassified sequences</taxon>
        <taxon>metagenomes</taxon>
        <taxon>ecological metagenomes</taxon>
    </lineage>
</organism>
<protein>
    <recommendedName>
        <fullName evidence="3">Fumarylacetoacetase-like C-terminal domain-containing protein</fullName>
    </recommendedName>
</protein>
<evidence type="ECO:0000259" key="3">
    <source>
        <dbReference type="Pfam" id="PF01557"/>
    </source>
</evidence>
<dbReference type="InterPro" id="IPR011234">
    <property type="entry name" value="Fumarylacetoacetase-like_C"/>
</dbReference>
<evidence type="ECO:0000256" key="1">
    <source>
        <dbReference type="ARBA" id="ARBA00010211"/>
    </source>
</evidence>